<keyword evidence="5 9" id="KW-0812">Transmembrane</keyword>
<comment type="caution">
    <text evidence="11">The sequence shown here is derived from an EMBL/GenBank/DDBJ whole genome shotgun (WGS) entry which is preliminary data.</text>
</comment>
<keyword evidence="6 9" id="KW-1133">Transmembrane helix</keyword>
<keyword evidence="8 9" id="KW-0472">Membrane</keyword>
<evidence type="ECO:0000256" key="4">
    <source>
        <dbReference type="ARBA" id="ARBA00022475"/>
    </source>
</evidence>
<keyword evidence="2" id="KW-0813">Transport</keyword>
<evidence type="ECO:0000256" key="1">
    <source>
        <dbReference type="ARBA" id="ARBA00004651"/>
    </source>
</evidence>
<accession>A0A0B3WRM1</accession>
<gene>
    <name evidence="11" type="ORF">QX51_09555</name>
</gene>
<evidence type="ECO:0000256" key="9">
    <source>
        <dbReference type="SAM" id="Phobius"/>
    </source>
</evidence>
<feature type="transmembrane region" description="Helical" evidence="9">
    <location>
        <begin position="126"/>
        <end position="146"/>
    </location>
</feature>
<feature type="transmembrane region" description="Helical" evidence="9">
    <location>
        <begin position="167"/>
        <end position="189"/>
    </location>
</feature>
<feature type="domain" description="Cation/H+ exchanger transmembrane" evidence="10">
    <location>
        <begin position="25"/>
        <end position="403"/>
    </location>
</feature>
<keyword evidence="7" id="KW-0406">Ion transport</keyword>
<keyword evidence="4" id="KW-1003">Cell membrane</keyword>
<dbReference type="EMBL" id="JWHR01000087">
    <property type="protein sequence ID" value="KHS57195.1"/>
    <property type="molecule type" value="Genomic_DNA"/>
</dbReference>
<dbReference type="GO" id="GO:0015297">
    <property type="term" value="F:antiporter activity"/>
    <property type="evidence" value="ECO:0007669"/>
    <property type="project" value="UniProtKB-KW"/>
</dbReference>
<dbReference type="Pfam" id="PF00999">
    <property type="entry name" value="Na_H_Exchanger"/>
    <property type="match status" value="1"/>
</dbReference>
<reference evidence="11 12" key="1">
    <citation type="submission" date="2014-12" db="EMBL/GenBank/DDBJ databases">
        <title>Draft genome sequence of Terrisporobacter sp. 08-306576, isolated from the blood culture of a bacteremia patient.</title>
        <authorList>
            <person name="Lund L.C."/>
            <person name="Sydenham T.V."/>
            <person name="Hogh S.V."/>
            <person name="Skov M.N."/>
            <person name="Kemp M."/>
            <person name="Justesen U.S."/>
        </authorList>
    </citation>
    <scope>NUCLEOTIDE SEQUENCE [LARGE SCALE GENOMIC DNA]</scope>
    <source>
        <strain evidence="11 12">08-306576</strain>
    </source>
</reference>
<evidence type="ECO:0000313" key="12">
    <source>
        <dbReference type="Proteomes" id="UP000031189"/>
    </source>
</evidence>
<evidence type="ECO:0000256" key="6">
    <source>
        <dbReference type="ARBA" id="ARBA00022989"/>
    </source>
</evidence>
<feature type="transmembrane region" description="Helical" evidence="9">
    <location>
        <begin position="239"/>
        <end position="261"/>
    </location>
</feature>
<keyword evidence="3" id="KW-0050">Antiport</keyword>
<feature type="transmembrane region" description="Helical" evidence="9">
    <location>
        <begin position="376"/>
        <end position="395"/>
    </location>
</feature>
<evidence type="ECO:0000256" key="5">
    <source>
        <dbReference type="ARBA" id="ARBA00022692"/>
    </source>
</evidence>
<dbReference type="Gene3D" id="1.20.1530.20">
    <property type="match status" value="1"/>
</dbReference>
<dbReference type="Proteomes" id="UP000031189">
    <property type="component" value="Unassembled WGS sequence"/>
</dbReference>
<feature type="transmembrane region" description="Helical" evidence="9">
    <location>
        <begin position="97"/>
        <end position="120"/>
    </location>
</feature>
<organism evidence="11 12">
    <name type="scientific">Terrisporobacter othiniensis</name>
    <dbReference type="NCBI Taxonomy" id="1577792"/>
    <lineage>
        <taxon>Bacteria</taxon>
        <taxon>Bacillati</taxon>
        <taxon>Bacillota</taxon>
        <taxon>Clostridia</taxon>
        <taxon>Peptostreptococcales</taxon>
        <taxon>Peptostreptococcaceae</taxon>
        <taxon>Terrisporobacter</taxon>
    </lineage>
</organism>
<dbReference type="PANTHER" id="PTHR32507:SF0">
    <property type="entry name" value="NA(+)_H(+) ANTIPORTER 2-RELATED"/>
    <property type="match status" value="1"/>
</dbReference>
<feature type="transmembrane region" description="Helical" evidence="9">
    <location>
        <begin position="195"/>
        <end position="218"/>
    </location>
</feature>
<evidence type="ECO:0000256" key="3">
    <source>
        <dbReference type="ARBA" id="ARBA00022449"/>
    </source>
</evidence>
<feature type="transmembrane region" description="Helical" evidence="9">
    <location>
        <begin position="349"/>
        <end position="370"/>
    </location>
</feature>
<dbReference type="InterPro" id="IPR006153">
    <property type="entry name" value="Cation/H_exchanger_TM"/>
</dbReference>
<sequence length="420" mass="45100">MEGSIETIATNNLLLIFSMIIITGIALGRISEILKIPDVILYLIAGIIIGPAFFNILSIGAFPVENNLILTFGSAFILYEGGKEINLKVLNKVKVSVGMLSTVGVVISTAVVGVVVARIFNLPIMTAFLLGAVIASTDPAALIPVFKQVRIKDKIKQTVVSESAFNDAVGAILSSALLGIVMSGQFSAMESFKELLISAAVGIGVGILVGYLLIILVSDKRVGIFHSYAPIMSMLTVTLAYELATMFHGSGYMAVFMAGLISGNKKMFGIWLEEADYQPTVHFTESIATICRMSIFVLLGTQVNISALAQYWLPSLITVLALMFVGRPLVVLVSTVFDRKAQWTFKDKLFMMWVRETGVIPAAVSGIIVAMKVPGYEIISSVVFMTILVTLIVQASTTKLVAKKLGVLEETTSNVSEVVA</sequence>
<evidence type="ECO:0000259" key="10">
    <source>
        <dbReference type="Pfam" id="PF00999"/>
    </source>
</evidence>
<feature type="transmembrane region" description="Helical" evidence="9">
    <location>
        <begin position="12"/>
        <end position="28"/>
    </location>
</feature>
<dbReference type="PANTHER" id="PTHR32507">
    <property type="entry name" value="NA(+)/H(+) ANTIPORTER 1"/>
    <property type="match status" value="1"/>
</dbReference>
<feature type="transmembrane region" description="Helical" evidence="9">
    <location>
        <begin position="311"/>
        <end position="337"/>
    </location>
</feature>
<dbReference type="GO" id="GO:1902600">
    <property type="term" value="P:proton transmembrane transport"/>
    <property type="evidence" value="ECO:0007669"/>
    <property type="project" value="InterPro"/>
</dbReference>
<evidence type="ECO:0000256" key="2">
    <source>
        <dbReference type="ARBA" id="ARBA00022448"/>
    </source>
</evidence>
<protein>
    <submittedName>
        <fullName evidence="11">Sodium:proton antiporter</fullName>
    </submittedName>
</protein>
<dbReference type="AlphaFoldDB" id="A0A0B3WRM1"/>
<evidence type="ECO:0000256" key="8">
    <source>
        <dbReference type="ARBA" id="ARBA00023136"/>
    </source>
</evidence>
<comment type="subcellular location">
    <subcellularLocation>
        <location evidence="1">Cell membrane</location>
        <topology evidence="1">Multi-pass membrane protein</topology>
    </subcellularLocation>
</comment>
<dbReference type="GO" id="GO:0005886">
    <property type="term" value="C:plasma membrane"/>
    <property type="evidence" value="ECO:0007669"/>
    <property type="project" value="UniProtKB-SubCell"/>
</dbReference>
<feature type="transmembrane region" description="Helical" evidence="9">
    <location>
        <begin position="40"/>
        <end position="62"/>
    </location>
</feature>
<name>A0A0B3WRM1_9FIRM</name>
<dbReference type="InterPro" id="IPR038770">
    <property type="entry name" value="Na+/solute_symporter_sf"/>
</dbReference>
<proteinExistence type="predicted"/>
<dbReference type="OrthoDB" id="1757035at2"/>
<evidence type="ECO:0000313" key="11">
    <source>
        <dbReference type="EMBL" id="KHS57195.1"/>
    </source>
</evidence>
<keyword evidence="12" id="KW-1185">Reference proteome</keyword>
<evidence type="ECO:0000256" key="7">
    <source>
        <dbReference type="ARBA" id="ARBA00023065"/>
    </source>
</evidence>
<dbReference type="RefSeq" id="WP_039679685.1">
    <property type="nucleotide sequence ID" value="NZ_JAWGXO010000011.1"/>
</dbReference>